<dbReference type="Pfam" id="PF00023">
    <property type="entry name" value="Ank"/>
    <property type="match status" value="1"/>
</dbReference>
<dbReference type="SUPFAM" id="SSF56601">
    <property type="entry name" value="beta-lactamase/transpeptidase-like"/>
    <property type="match status" value="1"/>
</dbReference>
<keyword evidence="6" id="KW-0040">ANK repeat</keyword>
<dbReference type="InterPro" id="IPR036770">
    <property type="entry name" value="Ankyrin_rpt-contain_sf"/>
</dbReference>
<dbReference type="Gene3D" id="1.25.40.20">
    <property type="entry name" value="Ankyrin repeat-containing domain"/>
    <property type="match status" value="1"/>
</dbReference>
<feature type="repeat" description="ANK" evidence="6">
    <location>
        <begin position="244"/>
        <end position="267"/>
    </location>
</feature>
<dbReference type="SMART" id="SM00248">
    <property type="entry name" value="ANK"/>
    <property type="match status" value="1"/>
</dbReference>
<proteinExistence type="inferred from homology"/>
<accession>A0ABQ9FZP1</accession>
<evidence type="ECO:0000256" key="2">
    <source>
        <dbReference type="ARBA" id="ARBA00011881"/>
    </source>
</evidence>
<evidence type="ECO:0000313" key="8">
    <source>
        <dbReference type="Proteomes" id="UP001217089"/>
    </source>
</evidence>
<gene>
    <name evidence="7" type="ORF">KUTeg_000216</name>
</gene>
<evidence type="ECO:0000256" key="5">
    <source>
        <dbReference type="ARBA" id="ARBA00049534"/>
    </source>
</evidence>
<dbReference type="Proteomes" id="UP001217089">
    <property type="component" value="Unassembled WGS sequence"/>
</dbReference>
<evidence type="ECO:0000256" key="4">
    <source>
        <dbReference type="ARBA" id="ARBA00022801"/>
    </source>
</evidence>
<dbReference type="Gene3D" id="3.40.710.10">
    <property type="entry name" value="DD-peptidase/beta-lactamase superfamily"/>
    <property type="match status" value="2"/>
</dbReference>
<sequence length="277" mass="31190">MYALVTDEHGPDHVHNYVGQEPSGRSFNEISLDYKNKPHNPMINPGAIITTSLFKSDLNIADRFDFCTQTLRRMTGGEYLAFNNAIFLSERQTADRNFALAYFLRENKNPLSHTCKMCFPDGDKLMEVLDFYFQVGLPAKSGVSGGVMLVIPNVMGIAMWSPPLDQFGNSCRSIQFCQDFVAKFNFHHYDDIRHSGKKMDPRRSKIETHAHDIVSLLFGAAKGDLTAIRRYAVLGLDMELGDYDGRTALHIAAAEGQDQIVQFLLEKCRVSPSLTDR</sequence>
<dbReference type="EMBL" id="JARBDR010000018">
    <property type="protein sequence ID" value="KAJ8321745.1"/>
    <property type="molecule type" value="Genomic_DNA"/>
</dbReference>
<evidence type="ECO:0000313" key="7">
    <source>
        <dbReference type="EMBL" id="KAJ8321745.1"/>
    </source>
</evidence>
<dbReference type="PANTHER" id="PTHR12544">
    <property type="entry name" value="GLUTAMINASE"/>
    <property type="match status" value="1"/>
</dbReference>
<evidence type="ECO:0000256" key="1">
    <source>
        <dbReference type="ARBA" id="ARBA00011076"/>
    </source>
</evidence>
<comment type="similarity">
    <text evidence="1">Belongs to the glutaminase family.</text>
</comment>
<name>A0ABQ9FZP1_TEGGR</name>
<keyword evidence="8" id="KW-1185">Reference proteome</keyword>
<dbReference type="PANTHER" id="PTHR12544:SF29">
    <property type="entry name" value="GLUTAMINASE"/>
    <property type="match status" value="1"/>
</dbReference>
<dbReference type="SUPFAM" id="SSF48403">
    <property type="entry name" value="Ankyrin repeat"/>
    <property type="match status" value="1"/>
</dbReference>
<dbReference type="InterPro" id="IPR012338">
    <property type="entry name" value="Beta-lactam/transpept-like"/>
</dbReference>
<comment type="subunit">
    <text evidence="2">Homotetramer.</text>
</comment>
<dbReference type="PROSITE" id="PS50297">
    <property type="entry name" value="ANK_REP_REGION"/>
    <property type="match status" value="1"/>
</dbReference>
<evidence type="ECO:0000256" key="3">
    <source>
        <dbReference type="ARBA" id="ARBA00012918"/>
    </source>
</evidence>
<organism evidence="7 8">
    <name type="scientific">Tegillarca granosa</name>
    <name type="common">Malaysian cockle</name>
    <name type="synonym">Anadara granosa</name>
    <dbReference type="NCBI Taxonomy" id="220873"/>
    <lineage>
        <taxon>Eukaryota</taxon>
        <taxon>Metazoa</taxon>
        <taxon>Spiralia</taxon>
        <taxon>Lophotrochozoa</taxon>
        <taxon>Mollusca</taxon>
        <taxon>Bivalvia</taxon>
        <taxon>Autobranchia</taxon>
        <taxon>Pteriomorphia</taxon>
        <taxon>Arcoida</taxon>
        <taxon>Arcoidea</taxon>
        <taxon>Arcidae</taxon>
        <taxon>Tegillarca</taxon>
    </lineage>
</organism>
<evidence type="ECO:0000256" key="6">
    <source>
        <dbReference type="PROSITE-ProRule" id="PRU00023"/>
    </source>
</evidence>
<comment type="catalytic activity">
    <reaction evidence="5">
        <text>L-glutamine + H2O = L-glutamate + NH4(+)</text>
        <dbReference type="Rhea" id="RHEA:15889"/>
        <dbReference type="ChEBI" id="CHEBI:15377"/>
        <dbReference type="ChEBI" id="CHEBI:28938"/>
        <dbReference type="ChEBI" id="CHEBI:29985"/>
        <dbReference type="ChEBI" id="CHEBI:58359"/>
        <dbReference type="EC" id="3.5.1.2"/>
    </reaction>
</comment>
<dbReference type="InterPro" id="IPR002110">
    <property type="entry name" value="Ankyrin_rpt"/>
</dbReference>
<protein>
    <recommendedName>
        <fullName evidence="3">glutaminase</fullName>
        <ecNumber evidence="3">3.5.1.2</ecNumber>
    </recommendedName>
</protein>
<comment type="caution">
    <text evidence="7">The sequence shown here is derived from an EMBL/GenBank/DDBJ whole genome shotgun (WGS) entry which is preliminary data.</text>
</comment>
<dbReference type="InterPro" id="IPR015868">
    <property type="entry name" value="Glutaminase"/>
</dbReference>
<dbReference type="EC" id="3.5.1.2" evidence="3"/>
<reference evidence="7 8" key="1">
    <citation type="submission" date="2022-12" db="EMBL/GenBank/DDBJ databases">
        <title>Chromosome-level genome of Tegillarca granosa.</title>
        <authorList>
            <person name="Kim J."/>
        </authorList>
    </citation>
    <scope>NUCLEOTIDE SEQUENCE [LARGE SCALE GENOMIC DNA]</scope>
    <source>
        <strain evidence="7">Teg-2019</strain>
        <tissue evidence="7">Adductor muscle</tissue>
    </source>
</reference>
<dbReference type="PROSITE" id="PS50088">
    <property type="entry name" value="ANK_REPEAT"/>
    <property type="match status" value="1"/>
</dbReference>
<dbReference type="Pfam" id="PF04960">
    <property type="entry name" value="Glutaminase"/>
    <property type="match status" value="2"/>
</dbReference>
<keyword evidence="4" id="KW-0378">Hydrolase</keyword>